<dbReference type="EMBL" id="NNAY01000334">
    <property type="protein sequence ID" value="OXU29131.1"/>
    <property type="molecule type" value="Genomic_DNA"/>
</dbReference>
<evidence type="ECO:0000313" key="12">
    <source>
        <dbReference type="Proteomes" id="UP000215335"/>
    </source>
</evidence>
<evidence type="ECO:0008006" key="13">
    <source>
        <dbReference type="Google" id="ProtNLM"/>
    </source>
</evidence>
<keyword evidence="7 10" id="KW-0472">Membrane</keyword>
<keyword evidence="6 10" id="KW-1133">Transmembrane helix</keyword>
<feature type="transmembrane region" description="Helical" evidence="10">
    <location>
        <begin position="1108"/>
        <end position="1127"/>
    </location>
</feature>
<keyword evidence="9" id="KW-0807">Transducer</keyword>
<feature type="transmembrane region" description="Helical" evidence="10">
    <location>
        <begin position="890"/>
        <end position="908"/>
    </location>
</feature>
<dbReference type="GO" id="GO:0004984">
    <property type="term" value="F:olfactory receptor activity"/>
    <property type="evidence" value="ECO:0007669"/>
    <property type="project" value="InterPro"/>
</dbReference>
<feature type="transmembrane region" description="Helical" evidence="10">
    <location>
        <begin position="1133"/>
        <end position="1157"/>
    </location>
</feature>
<keyword evidence="2" id="KW-1003">Cell membrane</keyword>
<feature type="transmembrane region" description="Helical" evidence="10">
    <location>
        <begin position="283"/>
        <end position="303"/>
    </location>
</feature>
<dbReference type="GO" id="GO:0005549">
    <property type="term" value="F:odorant binding"/>
    <property type="evidence" value="ECO:0007669"/>
    <property type="project" value="InterPro"/>
</dbReference>
<keyword evidence="12" id="KW-1185">Reference proteome</keyword>
<sequence length="1579" mass="181730">MLGTKSPASYLNNNTSNIDSADVGIENKIFPTTFSLLIGAGIWRPTTMKSRLSHVSYNVYTAFCFIGVVMLILTILLNNMSDESSLIESWYMVVIFSHGLLKFTNLLCRRAKIIDLLEKCIMDEGWTVARNKDESAIMVTSENSEKFITHLWLSLLLVNGLGNALNPLIHENPNNSLMFECYSPCDRSIPSCFWTAYAYQLFGHAISSTAHVGSDCLIFNLIERINTHVKIFVDRLHKLPARVESGKLKEGFDVSQSERLLLRECIQDHRKIYESVRDLNDTFYDLITIQFVTTISIICTNIYFLSKQELFSPDFIAVCIFLGCVLTQNFIFCWYGYKLPETSARVVDAIFNMDWFILGEKTKKTLLFMMMSASNEVKLFNNVLVNLSPETFLKLVKLSYSAFNLLQQSKTEELLANSRANERRSERIAIEDQVFPTTFLLLKAAGVWTPTTLKSRRSQYMCYRIYSAFCFVSVLALVVTISIENVVSSNASILESWYMLVIFSHGLLKIKNLQWRRVKIIHLLKECIMDERWSIARNQDERAIINESKRAEKFITHLWLSLLLVNGLGNALNPLIHENPNNSLIFECYSPCDRSIPSCFWTAYAYQLFGYTISSMVHVSCDCLIFNFIERINAHMMIFIDRLQKLPSRVVEGKNEGCLDPSRHEARLLKECIQDHRGIYESVEELNNAFYEVITIQFVTSISIVCTNIYFLSKQELFSADFIGVLIFLGCVLTQNFIFCWYGYKLSESSSYIVNGIFNMDWLVLNKRSKGLLLFAMMSASNEIKIFHNALVNLSPETFLQVPIKIANDRIDEDGIPDVEGLEKRVFPRTFLLLIVGGLWAPTTIKSRSLFACYQVYTVFCFISLCMLIITILIDNVLSDDKTMESLVEYAYMLIVFINGLVRIINLVSRRDKILRLLQGNIMLDRWQSHRDDEELAIIAESKISEKYVYIRDQSQYPTGIIAKPCFRLVLKIWGSLILMNGISNSLNPIIHENPDNTLMFECYSPCDRSVSSCFWMTYSYQLFGYFILSVAHVGVDCLIYNFIDRINSHYKIFLNRLLKLPARVREEARNDVAAALLYENNYIKECVADHHSVYKATEELNGIFNELVFVQFMSCISLLCTNIYFLSKQELFSPPFIAVFVFLCCALTQNFFFCLYGNKLSQTGSEISCAIFGMDWQELQQETKRKLLFIMLLASKEIALFNNAVVNLSPETWSKYRTRLLICSTNQPTKIEVADIDGVEKKIFRRTFILLIAGGLWTPTTTKSQALYTCYQIYTVFSFVGVLMLIVTILIDDTMRALIEYGHVLIVITNGLVRIINLASRRDKILHLLRSNIMLNKWQNCRDDEELAIIAKSEISEKYVYIRDQSQYPTGIIAKPCFRLVLKIWGSLILMNDISNTLNPIIRENPENTLMFKCYSPCDRSISSCFWMTYSYQLFGFYILNAAHVGVDCLIFNFIDRIDAHYKIFLNRLLKLPARVREKARDDVAAALLYENKYIKECVADHHSIYKKSSEIADAIFGMDWQDLQKETRRKLLFIMLLASKEIALFNNAIVNLSPETFLKLLKVSYSAFNLLNQSTKK</sequence>
<evidence type="ECO:0000256" key="6">
    <source>
        <dbReference type="ARBA" id="ARBA00022989"/>
    </source>
</evidence>
<evidence type="ECO:0000256" key="5">
    <source>
        <dbReference type="ARBA" id="ARBA00022725"/>
    </source>
</evidence>
<evidence type="ECO:0000256" key="3">
    <source>
        <dbReference type="ARBA" id="ARBA00022606"/>
    </source>
</evidence>
<dbReference type="STRING" id="543379.A0A232FEE4"/>
<feature type="transmembrane region" description="Helical" evidence="10">
    <location>
        <begin position="689"/>
        <end position="711"/>
    </location>
</feature>
<dbReference type="OrthoDB" id="6597368at2759"/>
<dbReference type="PANTHER" id="PTHR21137">
    <property type="entry name" value="ODORANT RECEPTOR"/>
    <property type="match status" value="1"/>
</dbReference>
<proteinExistence type="predicted"/>
<feature type="transmembrane region" description="Helical" evidence="10">
    <location>
        <begin position="57"/>
        <end position="77"/>
    </location>
</feature>
<evidence type="ECO:0000256" key="9">
    <source>
        <dbReference type="ARBA" id="ARBA00023224"/>
    </source>
</evidence>
<reference evidence="11 12" key="1">
    <citation type="journal article" date="2017" name="Curr. Biol.">
        <title>The Evolution of Venom by Co-option of Single-Copy Genes.</title>
        <authorList>
            <person name="Martinson E.O."/>
            <person name="Mrinalini"/>
            <person name="Kelkar Y.D."/>
            <person name="Chang C.H."/>
            <person name="Werren J.H."/>
        </authorList>
    </citation>
    <scope>NUCLEOTIDE SEQUENCE [LARGE SCALE GENOMIC DNA]</scope>
    <source>
        <strain evidence="11 12">Alberta</strain>
        <tissue evidence="11">Whole body</tissue>
    </source>
</reference>
<feature type="transmembrane region" description="Helical" evidence="10">
    <location>
        <begin position="723"/>
        <end position="744"/>
    </location>
</feature>
<dbReference type="Proteomes" id="UP000215335">
    <property type="component" value="Unassembled WGS sequence"/>
</dbReference>
<dbReference type="InterPro" id="IPR004117">
    <property type="entry name" value="7tm6_olfct_rcpt"/>
</dbReference>
<comment type="subcellular location">
    <subcellularLocation>
        <location evidence="1">Cell membrane</location>
        <topology evidence="1">Multi-pass membrane protein</topology>
    </subcellularLocation>
</comment>
<name>A0A232FEE4_9HYME</name>
<feature type="transmembrane region" description="Helical" evidence="10">
    <location>
        <begin position="857"/>
        <end position="878"/>
    </location>
</feature>
<evidence type="ECO:0000256" key="10">
    <source>
        <dbReference type="SAM" id="Phobius"/>
    </source>
</evidence>
<organism evidence="11 12">
    <name type="scientific">Trichomalopsis sarcophagae</name>
    <dbReference type="NCBI Taxonomy" id="543379"/>
    <lineage>
        <taxon>Eukaryota</taxon>
        <taxon>Metazoa</taxon>
        <taxon>Ecdysozoa</taxon>
        <taxon>Arthropoda</taxon>
        <taxon>Hexapoda</taxon>
        <taxon>Insecta</taxon>
        <taxon>Pterygota</taxon>
        <taxon>Neoptera</taxon>
        <taxon>Endopterygota</taxon>
        <taxon>Hymenoptera</taxon>
        <taxon>Apocrita</taxon>
        <taxon>Proctotrupomorpha</taxon>
        <taxon>Chalcidoidea</taxon>
        <taxon>Pteromalidae</taxon>
        <taxon>Pteromalinae</taxon>
        <taxon>Trichomalopsis</taxon>
    </lineage>
</organism>
<comment type="caution">
    <text evidence="11">The sequence shown here is derived from an EMBL/GenBank/DDBJ whole genome shotgun (WGS) entry which is preliminary data.</text>
</comment>
<keyword evidence="5" id="KW-0552">Olfaction</keyword>
<feature type="transmembrane region" description="Helical" evidence="10">
    <location>
        <begin position="1272"/>
        <end position="1292"/>
    </location>
</feature>
<evidence type="ECO:0000256" key="4">
    <source>
        <dbReference type="ARBA" id="ARBA00022692"/>
    </source>
</evidence>
<keyword evidence="3" id="KW-0716">Sensory transduction</keyword>
<dbReference type="Pfam" id="PF02949">
    <property type="entry name" value="7tm_6"/>
    <property type="match status" value="4"/>
</dbReference>
<feature type="transmembrane region" description="Helical" evidence="10">
    <location>
        <begin position="969"/>
        <end position="991"/>
    </location>
</feature>
<feature type="transmembrane region" description="Helical" evidence="10">
    <location>
        <begin position="489"/>
        <end position="508"/>
    </location>
</feature>
<feature type="transmembrane region" description="Helical" evidence="10">
    <location>
        <begin position="558"/>
        <end position="576"/>
    </location>
</feature>
<feature type="transmembrane region" description="Helical" evidence="10">
    <location>
        <begin position="89"/>
        <end position="108"/>
    </location>
</feature>
<evidence type="ECO:0000256" key="8">
    <source>
        <dbReference type="ARBA" id="ARBA00023170"/>
    </source>
</evidence>
<feature type="transmembrane region" description="Helical" evidence="10">
    <location>
        <begin position="1298"/>
        <end position="1317"/>
    </location>
</feature>
<keyword evidence="8" id="KW-0675">Receptor</keyword>
<dbReference type="GO" id="GO:0005886">
    <property type="term" value="C:plasma membrane"/>
    <property type="evidence" value="ECO:0007669"/>
    <property type="project" value="UniProtKB-SubCell"/>
</dbReference>
<evidence type="ECO:0000256" key="1">
    <source>
        <dbReference type="ARBA" id="ARBA00004651"/>
    </source>
</evidence>
<accession>A0A232FEE4</accession>
<evidence type="ECO:0000256" key="2">
    <source>
        <dbReference type="ARBA" id="ARBA00022475"/>
    </source>
</evidence>
<evidence type="ECO:0000256" key="7">
    <source>
        <dbReference type="ARBA" id="ARBA00023136"/>
    </source>
</evidence>
<protein>
    <recommendedName>
        <fullName evidence="13">Odorant receptor</fullName>
    </recommendedName>
</protein>
<feature type="transmembrane region" description="Helical" evidence="10">
    <location>
        <begin position="1023"/>
        <end position="1044"/>
    </location>
</feature>
<keyword evidence="4 10" id="KW-0812">Transmembrane</keyword>
<dbReference type="PANTHER" id="PTHR21137:SF35">
    <property type="entry name" value="ODORANT RECEPTOR 19A-RELATED"/>
    <property type="match status" value="1"/>
</dbReference>
<dbReference type="GO" id="GO:0007165">
    <property type="term" value="P:signal transduction"/>
    <property type="evidence" value="ECO:0007669"/>
    <property type="project" value="UniProtKB-KW"/>
</dbReference>
<gene>
    <name evidence="11" type="ORF">TSAR_009914</name>
</gene>
<feature type="transmembrane region" description="Helical" evidence="10">
    <location>
        <begin position="463"/>
        <end position="483"/>
    </location>
</feature>
<evidence type="ECO:0000313" key="11">
    <source>
        <dbReference type="EMBL" id="OXU29131.1"/>
    </source>
</evidence>
<feature type="transmembrane region" description="Helical" evidence="10">
    <location>
        <begin position="315"/>
        <end position="337"/>
    </location>
</feature>